<name>A0A7G9Z8G4_9EURY</name>
<reference evidence="1" key="1">
    <citation type="submission" date="2020-06" db="EMBL/GenBank/DDBJ databases">
        <title>Unique genomic features of the anaerobic methanotrophic archaea.</title>
        <authorList>
            <person name="Chadwick G.L."/>
            <person name="Skennerton C.T."/>
            <person name="Laso-Perez R."/>
            <person name="Leu A.O."/>
            <person name="Speth D.R."/>
            <person name="Yu H."/>
            <person name="Morgan-Lang C."/>
            <person name="Hatzenpichler R."/>
            <person name="Goudeau D."/>
            <person name="Malmstrom R."/>
            <person name="Brazelton W.J."/>
            <person name="Woyke T."/>
            <person name="Hallam S.J."/>
            <person name="Tyson G.W."/>
            <person name="Wegener G."/>
            <person name="Boetius A."/>
            <person name="Orphan V."/>
        </authorList>
    </citation>
    <scope>NUCLEOTIDE SEQUENCE</scope>
</reference>
<protein>
    <recommendedName>
        <fullName evidence="2">Transposase Synechocystis PCC 6803 domain-containing protein</fullName>
    </recommendedName>
</protein>
<evidence type="ECO:0008006" key="2">
    <source>
        <dbReference type="Google" id="ProtNLM"/>
    </source>
</evidence>
<accession>A0A7G9Z8G4</accession>
<dbReference type="AlphaFoldDB" id="A0A7G9Z8G4"/>
<organism evidence="1">
    <name type="scientific">Candidatus Methanophaga sp. ANME-1 ERB7</name>
    <dbReference type="NCBI Taxonomy" id="2759913"/>
    <lineage>
        <taxon>Archaea</taxon>
        <taxon>Methanobacteriati</taxon>
        <taxon>Methanobacteriota</taxon>
        <taxon>Stenosarchaea group</taxon>
        <taxon>Methanomicrobia</taxon>
        <taxon>Candidatus Methanophagales</taxon>
        <taxon>Candidatus Methanophagaceae</taxon>
        <taxon>Candidatus Methanophaga</taxon>
    </lineage>
</organism>
<proteinExistence type="predicted"/>
<dbReference type="EMBL" id="MT631659">
    <property type="protein sequence ID" value="QNO56548.1"/>
    <property type="molecule type" value="Genomic_DNA"/>
</dbReference>
<gene>
    <name evidence="1" type="ORF">IDNIJKHG_00006</name>
</gene>
<dbReference type="SUPFAM" id="SSF46689">
    <property type="entry name" value="Homeodomain-like"/>
    <property type="match status" value="1"/>
</dbReference>
<dbReference type="InterPro" id="IPR009057">
    <property type="entry name" value="Homeodomain-like_sf"/>
</dbReference>
<sequence length="138" mass="16195">MNEIVIEGIKGKKFVIDLSDSLQRRYELVRELKLCDSPKEDICAKYEYSRVMGHLYEIAWDKNRWDGLKEKKKGPKSKSKRTEELEKRVLAIRFKSPEKDMYEITDILTEEGYNISARSIARVLSEHGVTLKKTRQKA</sequence>
<evidence type="ECO:0000313" key="1">
    <source>
        <dbReference type="EMBL" id="QNO56548.1"/>
    </source>
</evidence>